<proteinExistence type="predicted"/>
<evidence type="ECO:0000256" key="1">
    <source>
        <dbReference type="SAM" id="MobiDB-lite"/>
    </source>
</evidence>
<sequence length="158" mass="18001">DCCLRLWDADRHPAQLYEENKHETAVEKKKKKKEKKEKKTGDESSGDTDDQPATVADNKMKPSKKFLLPMIYRQMNPCGIQGPRKMLQMYLEKAGDVVRTENENGEEVGLDYLKIFGNINEVNGVLDDEMERHQDTGNSEAWSLLCVVRGSIDTAIQI</sequence>
<protein>
    <submittedName>
        <fullName evidence="2">Uncharacterized protein</fullName>
    </submittedName>
</protein>
<feature type="region of interest" description="Disordered" evidence="1">
    <location>
        <begin position="16"/>
        <end position="61"/>
    </location>
</feature>
<name>A0A1E1W283_PECGO</name>
<evidence type="ECO:0000313" key="2">
    <source>
        <dbReference type="EMBL" id="JAT81044.1"/>
    </source>
</evidence>
<feature type="compositionally biased region" description="Basic and acidic residues" evidence="1">
    <location>
        <begin position="16"/>
        <end position="27"/>
    </location>
</feature>
<reference evidence="2" key="1">
    <citation type="submission" date="2015-09" db="EMBL/GenBank/DDBJ databases">
        <title>De novo assembly of Pectinophora gossypiella (Pink Bollworm) gut transcriptome.</title>
        <authorList>
            <person name="Tassone E.E."/>
        </authorList>
    </citation>
    <scope>NUCLEOTIDE SEQUENCE</scope>
</reference>
<dbReference type="OrthoDB" id="7326421at2759"/>
<gene>
    <name evidence="2" type="ORF">g.4799</name>
</gene>
<accession>A0A1E1W283</accession>
<feature type="non-terminal residue" evidence="2">
    <location>
        <position position="1"/>
    </location>
</feature>
<organism evidence="2">
    <name type="scientific">Pectinophora gossypiella</name>
    <name type="common">Cotton pink bollworm</name>
    <name type="synonym">Depressaria gossypiella</name>
    <dbReference type="NCBI Taxonomy" id="13191"/>
    <lineage>
        <taxon>Eukaryota</taxon>
        <taxon>Metazoa</taxon>
        <taxon>Ecdysozoa</taxon>
        <taxon>Arthropoda</taxon>
        <taxon>Hexapoda</taxon>
        <taxon>Insecta</taxon>
        <taxon>Pterygota</taxon>
        <taxon>Neoptera</taxon>
        <taxon>Endopterygota</taxon>
        <taxon>Lepidoptera</taxon>
        <taxon>Glossata</taxon>
        <taxon>Ditrysia</taxon>
        <taxon>Gelechioidea</taxon>
        <taxon>Gelechiidae</taxon>
        <taxon>Apatetrinae</taxon>
        <taxon>Pectinophora</taxon>
    </lineage>
</organism>
<dbReference type="AlphaFoldDB" id="A0A1E1W283"/>
<dbReference type="EMBL" id="GDQN01010010">
    <property type="protein sequence ID" value="JAT81044.1"/>
    <property type="molecule type" value="Transcribed_RNA"/>
</dbReference>
<feature type="non-terminal residue" evidence="2">
    <location>
        <position position="158"/>
    </location>
</feature>